<reference evidence="3" key="1">
    <citation type="submission" date="2015-06" db="UniProtKB">
        <authorList>
            <consortium name="EnsemblPlants"/>
        </authorList>
    </citation>
    <scope>IDENTIFICATION</scope>
</reference>
<feature type="compositionally biased region" description="Low complexity" evidence="2">
    <location>
        <begin position="117"/>
        <end position="126"/>
    </location>
</feature>
<accession>M8C703</accession>
<evidence type="ECO:0000313" key="3">
    <source>
        <dbReference type="EnsemblPlants" id="EMT30049"/>
    </source>
</evidence>
<dbReference type="EnsemblPlants" id="EMT30049">
    <property type="protein sequence ID" value="EMT30049"/>
    <property type="gene ID" value="F775_06531"/>
</dbReference>
<protein>
    <submittedName>
        <fullName evidence="3">Uncharacterized protein</fullName>
    </submittedName>
</protein>
<keyword evidence="1" id="KW-0175">Coiled coil</keyword>
<sequence length="639" mass="73224">MESASRPHRRICGPNLRPKCVGADATRAFSASTAAPPSGRPTARHLPAPAPAARPRQVSRHPLSPGVPPASAGVSSPAEVLRQRAGAPDGVALTALRASPVPRRHPAARLAPRSRRGSPVPAAPRSARAHAEEVRRRRALLTPEQRRDAAYDSDSPNWVRWFAFKHEEARRRGFRERMRIWVEDCDFFVFWKDPADGWHILNNSREHTGIQKMHRPRNAWWIQADGAETRKTLEGQRQFNIDLHKAQQRLRTARNNAPNLTKRVLGGFVKTFEYDCDDEAIGNVHNGTMIIAYDDGIEQPHEITVVILEDWANASEIGDAIVAHTEKLSSFGGDLLVQAYFSTFCHNAQRHIVAYVPVVPASIQGIRSEPFFAHDELELSECWRERMSSFIELLHIAAQCNIRHGGLSELANYVTCRDGLKIINMGRYSHIVGRERDMQQLMDFVTTLFPGSLTHPEWRTLVDLLLSKTMWDPLRVDYYYGPNWLEVVLRHPILLGTAEEKLECFVAIHMDVTRLDNAGKARFSNWIHYRYPAFKWYFLHDFDDELERDHDIRSRVVPWNQLYYNLFTFIRPGSNKRLKANRDFAAFKHGSQFRKNLFFEEPNDGSWSANYGTRYCYLSIIRLVKNLINHGGDYDHIYT</sequence>
<evidence type="ECO:0000256" key="2">
    <source>
        <dbReference type="SAM" id="MobiDB-lite"/>
    </source>
</evidence>
<evidence type="ECO:0000256" key="1">
    <source>
        <dbReference type="SAM" id="Coils"/>
    </source>
</evidence>
<name>M8C703_AEGTA</name>
<feature type="region of interest" description="Disordered" evidence="2">
    <location>
        <begin position="27"/>
        <end position="81"/>
    </location>
</feature>
<feature type="coiled-coil region" evidence="1">
    <location>
        <begin position="236"/>
        <end position="263"/>
    </location>
</feature>
<feature type="compositionally biased region" description="Basic residues" evidence="2">
    <location>
        <begin position="102"/>
        <end position="116"/>
    </location>
</feature>
<dbReference type="AlphaFoldDB" id="M8C703"/>
<organism evidence="3">
    <name type="scientific">Aegilops tauschii</name>
    <name type="common">Tausch's goatgrass</name>
    <name type="synonym">Aegilops squarrosa</name>
    <dbReference type="NCBI Taxonomy" id="37682"/>
    <lineage>
        <taxon>Eukaryota</taxon>
        <taxon>Viridiplantae</taxon>
        <taxon>Streptophyta</taxon>
        <taxon>Embryophyta</taxon>
        <taxon>Tracheophyta</taxon>
        <taxon>Spermatophyta</taxon>
        <taxon>Magnoliopsida</taxon>
        <taxon>Liliopsida</taxon>
        <taxon>Poales</taxon>
        <taxon>Poaceae</taxon>
        <taxon>BOP clade</taxon>
        <taxon>Pooideae</taxon>
        <taxon>Triticodae</taxon>
        <taxon>Triticeae</taxon>
        <taxon>Triticinae</taxon>
        <taxon>Aegilops</taxon>
    </lineage>
</organism>
<proteinExistence type="predicted"/>
<feature type="compositionally biased region" description="Low complexity" evidence="2">
    <location>
        <begin position="40"/>
        <end position="56"/>
    </location>
</feature>
<feature type="compositionally biased region" description="Basic residues" evidence="2">
    <location>
        <begin position="1"/>
        <end position="11"/>
    </location>
</feature>
<feature type="region of interest" description="Disordered" evidence="2">
    <location>
        <begin position="1"/>
        <end position="20"/>
    </location>
</feature>
<feature type="region of interest" description="Disordered" evidence="2">
    <location>
        <begin position="97"/>
        <end position="140"/>
    </location>
</feature>